<gene>
    <name evidence="11" type="ORF">H696_04806</name>
</gene>
<comment type="similarity">
    <text evidence="8">Belongs to the AAA ATPase family.</text>
</comment>
<dbReference type="GO" id="GO:0005524">
    <property type="term" value="F:ATP binding"/>
    <property type="evidence" value="ECO:0007669"/>
    <property type="project" value="UniProtKB-KW"/>
</dbReference>
<dbReference type="PANTHER" id="PTHR23074:SF86">
    <property type="entry name" value="SPASTIN"/>
    <property type="match status" value="1"/>
</dbReference>
<feature type="compositionally biased region" description="Low complexity" evidence="9">
    <location>
        <begin position="164"/>
        <end position="185"/>
    </location>
</feature>
<dbReference type="eggNOG" id="KOG0740">
    <property type="taxonomic scope" value="Eukaryota"/>
</dbReference>
<keyword evidence="2 8" id="KW-0547">Nucleotide-binding</keyword>
<evidence type="ECO:0000259" key="10">
    <source>
        <dbReference type="SMART" id="SM00382"/>
    </source>
</evidence>
<dbReference type="InterPro" id="IPR003960">
    <property type="entry name" value="ATPase_AAA_CS"/>
</dbReference>
<accession>A0A058Z2M1</accession>
<evidence type="ECO:0000256" key="2">
    <source>
        <dbReference type="ARBA" id="ARBA00022741"/>
    </source>
</evidence>
<dbReference type="GO" id="GO:0008568">
    <property type="term" value="F:microtubule severing ATPase activity"/>
    <property type="evidence" value="ECO:0007669"/>
    <property type="project" value="UniProtKB-EC"/>
</dbReference>
<dbReference type="InterPro" id="IPR003593">
    <property type="entry name" value="AAA+_ATPase"/>
</dbReference>
<dbReference type="FunFam" id="3.40.50.300:FF:000093">
    <property type="entry name" value="Fidgetin-like 1"/>
    <property type="match status" value="1"/>
</dbReference>
<evidence type="ECO:0000256" key="9">
    <source>
        <dbReference type="SAM" id="MobiDB-lite"/>
    </source>
</evidence>
<keyword evidence="12" id="KW-1185">Reference proteome</keyword>
<dbReference type="EMBL" id="KB932208">
    <property type="protein sequence ID" value="KCV68514.1"/>
    <property type="molecule type" value="Genomic_DNA"/>
</dbReference>
<dbReference type="InterPro" id="IPR027417">
    <property type="entry name" value="P-loop_NTPase"/>
</dbReference>
<comment type="catalytic activity">
    <reaction evidence="6">
        <text>n ATP + n H2O + a microtubule = n ADP + n phosphate + (n+1) alpha/beta tubulin heterodimers.</text>
        <dbReference type="EC" id="5.6.1.1"/>
    </reaction>
</comment>
<evidence type="ECO:0000256" key="5">
    <source>
        <dbReference type="ARBA" id="ARBA00023235"/>
    </source>
</evidence>
<evidence type="ECO:0000313" key="12">
    <source>
        <dbReference type="Proteomes" id="UP000030693"/>
    </source>
</evidence>
<dbReference type="Gene3D" id="1.20.58.80">
    <property type="entry name" value="Phosphotransferase system, lactose/cellobiose-type IIA subunit"/>
    <property type="match status" value="1"/>
</dbReference>
<dbReference type="PANTHER" id="PTHR23074">
    <property type="entry name" value="AAA DOMAIN-CONTAINING"/>
    <property type="match status" value="1"/>
</dbReference>
<dbReference type="GeneID" id="20529531"/>
<keyword evidence="4" id="KW-0472">Membrane</keyword>
<dbReference type="RefSeq" id="XP_009496946.1">
    <property type="nucleotide sequence ID" value="XM_009498671.1"/>
</dbReference>
<evidence type="ECO:0000256" key="8">
    <source>
        <dbReference type="RuleBase" id="RU003651"/>
    </source>
</evidence>
<dbReference type="AlphaFoldDB" id="A0A058Z2M1"/>
<dbReference type="Pfam" id="PF09336">
    <property type="entry name" value="Vps4_C"/>
    <property type="match status" value="1"/>
</dbReference>
<dbReference type="STRING" id="691883.A0A058Z2M1"/>
<reference evidence="11" key="1">
    <citation type="submission" date="2013-04" db="EMBL/GenBank/DDBJ databases">
        <title>The Genome Sequence of Fonticula alba ATCC 38817.</title>
        <authorList>
            <consortium name="The Broad Institute Genomics Platform"/>
            <person name="Russ C."/>
            <person name="Cuomo C."/>
            <person name="Burger G."/>
            <person name="Gray M.W."/>
            <person name="Holland P.W.H."/>
            <person name="King N."/>
            <person name="Lang F.B.F."/>
            <person name="Roger A.J."/>
            <person name="Ruiz-Trillo I."/>
            <person name="Brown M."/>
            <person name="Walker B."/>
            <person name="Young S."/>
            <person name="Zeng Q."/>
            <person name="Gargeya S."/>
            <person name="Fitzgerald M."/>
            <person name="Haas B."/>
            <person name="Abouelleil A."/>
            <person name="Allen A.W."/>
            <person name="Alvarado L."/>
            <person name="Arachchi H.M."/>
            <person name="Berlin A.M."/>
            <person name="Chapman S.B."/>
            <person name="Gainer-Dewar J."/>
            <person name="Goldberg J."/>
            <person name="Griggs A."/>
            <person name="Gujja S."/>
            <person name="Hansen M."/>
            <person name="Howarth C."/>
            <person name="Imamovic A."/>
            <person name="Ireland A."/>
            <person name="Larimer J."/>
            <person name="McCowan C."/>
            <person name="Murphy C."/>
            <person name="Pearson M."/>
            <person name="Poon T.W."/>
            <person name="Priest M."/>
            <person name="Roberts A."/>
            <person name="Saif S."/>
            <person name="Shea T."/>
            <person name="Sisk P."/>
            <person name="Sykes S."/>
            <person name="Wortman J."/>
            <person name="Nusbaum C."/>
            <person name="Birren B."/>
        </authorList>
    </citation>
    <scope>NUCLEOTIDE SEQUENCE [LARGE SCALE GENOMIC DNA]</scope>
    <source>
        <strain evidence="11">ATCC 38817</strain>
    </source>
</reference>
<dbReference type="EC" id="5.6.1.1" evidence="7"/>
<dbReference type="InterPro" id="IPR003959">
    <property type="entry name" value="ATPase_AAA_core"/>
</dbReference>
<dbReference type="OMA" id="GEDNECS"/>
<dbReference type="SUPFAM" id="SSF52540">
    <property type="entry name" value="P-loop containing nucleoside triphosphate hydrolases"/>
    <property type="match status" value="1"/>
</dbReference>
<evidence type="ECO:0000256" key="6">
    <source>
        <dbReference type="ARBA" id="ARBA00036378"/>
    </source>
</evidence>
<organism evidence="11">
    <name type="scientific">Fonticula alba</name>
    <name type="common">Slime mold</name>
    <dbReference type="NCBI Taxonomy" id="691883"/>
    <lineage>
        <taxon>Eukaryota</taxon>
        <taxon>Rotosphaerida</taxon>
        <taxon>Fonticulaceae</taxon>
        <taxon>Fonticula</taxon>
    </lineage>
</organism>
<evidence type="ECO:0000256" key="4">
    <source>
        <dbReference type="ARBA" id="ARBA00023136"/>
    </source>
</evidence>
<evidence type="ECO:0000256" key="7">
    <source>
        <dbReference type="ARBA" id="ARBA00038871"/>
    </source>
</evidence>
<dbReference type="Gene3D" id="1.10.8.60">
    <property type="match status" value="1"/>
</dbReference>
<dbReference type="GO" id="GO:0005874">
    <property type="term" value="C:microtubule"/>
    <property type="evidence" value="ECO:0007669"/>
    <property type="project" value="UniProtKB-KW"/>
</dbReference>
<sequence length="569" mass="60945">MQAPIPRAPSGHTSCDTIALHKRHYDLGIQECMGAVRIDETGTQPLVAIEKYRIACQHWHQALQMRPFFTEAEWQNVADLDRRISSNFQQTLDRLFFLEARHLNQKSTHLGRDIPPLPDFGAGPATRRSIDTYDDGEPVVDFITAATDYIGSFFGFSPAAATSSAAPAAAPTPGAVATAPAGNPPRAAISARSVAPATRASLPPAQAPRGETLPPHLPANLPFPGRASTNVPPSAAPAPMARGSVTSRAAGAGASSALAGIDPQLANSILDDVITPGSARDNGPAWDDIAGLANAKQALHEAVILPALRPDLFSGLRAPVSGILLFGPPGTGKTLLARACASQARCTFFNISAASLTAKYVGDSEKRVRALFALARELAPSIIFVDEIDSILSERSDNEHEAARRLKTEFLIQFDGVVSNSDPAAPRVLVLAATNRPGELDQAVRRRLSRRIYIPLPDLEARVQCISRILQSNATARHAMSPSDVRECARLTEGYSPADLAQLCKEAAMLPIRELGSRVQSVRANDVRPIGLQDFRSALARIRPTVSPGSLRDLERFDREFGSYSQGDI</sequence>
<dbReference type="FunFam" id="1.10.8.60:FF:000022">
    <property type="entry name" value="Fidgetin like 1"/>
    <property type="match status" value="1"/>
</dbReference>
<dbReference type="PROSITE" id="PS00674">
    <property type="entry name" value="AAA"/>
    <property type="match status" value="1"/>
</dbReference>
<evidence type="ECO:0000313" key="11">
    <source>
        <dbReference type="EMBL" id="KCV68514.1"/>
    </source>
</evidence>
<dbReference type="Pfam" id="PF00004">
    <property type="entry name" value="AAA"/>
    <property type="match status" value="1"/>
</dbReference>
<keyword evidence="1" id="KW-0493">Microtubule</keyword>
<keyword evidence="5" id="KW-0413">Isomerase</keyword>
<dbReference type="InterPro" id="IPR050304">
    <property type="entry name" value="MT-severing_AAA_ATPase"/>
</dbReference>
<feature type="domain" description="AAA+ ATPase" evidence="10">
    <location>
        <begin position="319"/>
        <end position="458"/>
    </location>
</feature>
<name>A0A058Z2M1_FONAL</name>
<dbReference type="InterPro" id="IPR041569">
    <property type="entry name" value="AAA_lid_3"/>
</dbReference>
<dbReference type="CDD" id="cd19509">
    <property type="entry name" value="RecA-like_VPS4-like"/>
    <property type="match status" value="1"/>
</dbReference>
<dbReference type="GO" id="GO:0016887">
    <property type="term" value="F:ATP hydrolysis activity"/>
    <property type="evidence" value="ECO:0007669"/>
    <property type="project" value="InterPro"/>
</dbReference>
<protein>
    <recommendedName>
        <fullName evidence="7">microtubule-severing ATPase</fullName>
        <ecNumber evidence="7">5.6.1.1</ecNumber>
    </recommendedName>
</protein>
<dbReference type="SMART" id="SM00382">
    <property type="entry name" value="AAA"/>
    <property type="match status" value="1"/>
</dbReference>
<dbReference type="Pfam" id="PF17862">
    <property type="entry name" value="AAA_lid_3"/>
    <property type="match status" value="1"/>
</dbReference>
<evidence type="ECO:0000256" key="3">
    <source>
        <dbReference type="ARBA" id="ARBA00022840"/>
    </source>
</evidence>
<evidence type="ECO:0000256" key="1">
    <source>
        <dbReference type="ARBA" id="ARBA00022701"/>
    </source>
</evidence>
<proteinExistence type="inferred from homology"/>
<dbReference type="InterPro" id="IPR015415">
    <property type="entry name" value="Spast_Vps4_C"/>
</dbReference>
<feature type="region of interest" description="Disordered" evidence="9">
    <location>
        <begin position="164"/>
        <end position="243"/>
    </location>
</feature>
<dbReference type="Gene3D" id="3.40.50.300">
    <property type="entry name" value="P-loop containing nucleotide triphosphate hydrolases"/>
    <property type="match status" value="1"/>
</dbReference>
<dbReference type="OrthoDB" id="29072at2759"/>
<dbReference type="Proteomes" id="UP000030693">
    <property type="component" value="Unassembled WGS sequence"/>
</dbReference>
<keyword evidence="3 8" id="KW-0067">ATP-binding</keyword>